<dbReference type="AlphaFoldDB" id="A0AAF3F281"/>
<organism evidence="2 3">
    <name type="scientific">Mesorhabditis belari</name>
    <dbReference type="NCBI Taxonomy" id="2138241"/>
    <lineage>
        <taxon>Eukaryota</taxon>
        <taxon>Metazoa</taxon>
        <taxon>Ecdysozoa</taxon>
        <taxon>Nematoda</taxon>
        <taxon>Chromadorea</taxon>
        <taxon>Rhabditida</taxon>
        <taxon>Rhabditina</taxon>
        <taxon>Rhabditomorpha</taxon>
        <taxon>Rhabditoidea</taxon>
        <taxon>Rhabditidae</taxon>
        <taxon>Mesorhabditinae</taxon>
        <taxon>Mesorhabditis</taxon>
    </lineage>
</organism>
<reference evidence="3" key="1">
    <citation type="submission" date="2024-02" db="UniProtKB">
        <authorList>
            <consortium name="WormBaseParasite"/>
        </authorList>
    </citation>
    <scope>IDENTIFICATION</scope>
</reference>
<evidence type="ECO:0000313" key="2">
    <source>
        <dbReference type="Proteomes" id="UP000887575"/>
    </source>
</evidence>
<feature type="transmembrane region" description="Helical" evidence="1">
    <location>
        <begin position="131"/>
        <end position="152"/>
    </location>
</feature>
<accession>A0AAF3F281</accession>
<keyword evidence="1" id="KW-1133">Transmembrane helix</keyword>
<keyword evidence="2" id="KW-1185">Reference proteome</keyword>
<feature type="transmembrane region" description="Helical" evidence="1">
    <location>
        <begin position="95"/>
        <end position="119"/>
    </location>
</feature>
<feature type="transmembrane region" description="Helical" evidence="1">
    <location>
        <begin position="6"/>
        <end position="31"/>
    </location>
</feature>
<feature type="transmembrane region" description="Helical" evidence="1">
    <location>
        <begin position="259"/>
        <end position="282"/>
    </location>
</feature>
<dbReference type="Proteomes" id="UP000887575">
    <property type="component" value="Unassembled WGS sequence"/>
</dbReference>
<sequence>MDSAQFFVQILSGISTLGILSNALVITSIFLRREATFRRHRPYFVIGSSFALLFSILTQLLIPIHFFDEKSVHIHFWTNISELIDNENLIILYKLWLLILHGQWFALPVDVLYNYCILCKKPLPPWASISFYLYIGISLSPLIICEFYQPILHFDSAYHTRQSLVITKVDQQILLIGLGFPFGGSLFLLIWCYYNVHRHLEEIIRKRNRLMVRTNELKSRIGWMIGWQIIGPVFLVVFPFTVTYLLLIFSPHLLLDYWISMPTLFPATLPFTQALIMFYYICPPTLLCRKRLTPIDVSSCSGLTKSLHTQQTQSFQISTVTRSKMARGTAPSTVYKSMQLY</sequence>
<proteinExistence type="predicted"/>
<feature type="transmembrane region" description="Helical" evidence="1">
    <location>
        <begin position="43"/>
        <end position="67"/>
    </location>
</feature>
<dbReference type="WBParaSite" id="MBELARI_LOCUS20625">
    <property type="protein sequence ID" value="MBELARI_LOCUS20625"/>
    <property type="gene ID" value="MBELARI_LOCUS20625"/>
</dbReference>
<evidence type="ECO:0000313" key="3">
    <source>
        <dbReference type="WBParaSite" id="MBELARI_LOCUS20625"/>
    </source>
</evidence>
<evidence type="ECO:0000256" key="1">
    <source>
        <dbReference type="SAM" id="Phobius"/>
    </source>
</evidence>
<protein>
    <submittedName>
        <fullName evidence="3">Uncharacterized protein</fullName>
    </submittedName>
</protein>
<keyword evidence="1" id="KW-0812">Transmembrane</keyword>
<feature type="transmembrane region" description="Helical" evidence="1">
    <location>
        <begin position="172"/>
        <end position="196"/>
    </location>
</feature>
<keyword evidence="1" id="KW-0472">Membrane</keyword>
<name>A0AAF3F281_9BILA</name>
<feature type="transmembrane region" description="Helical" evidence="1">
    <location>
        <begin position="221"/>
        <end position="247"/>
    </location>
</feature>